<organism evidence="2 3">
    <name type="scientific">Pleomassaria siparia CBS 279.74</name>
    <dbReference type="NCBI Taxonomy" id="1314801"/>
    <lineage>
        <taxon>Eukaryota</taxon>
        <taxon>Fungi</taxon>
        <taxon>Dikarya</taxon>
        <taxon>Ascomycota</taxon>
        <taxon>Pezizomycotina</taxon>
        <taxon>Dothideomycetes</taxon>
        <taxon>Pleosporomycetidae</taxon>
        <taxon>Pleosporales</taxon>
        <taxon>Pleomassariaceae</taxon>
        <taxon>Pleomassaria</taxon>
    </lineage>
</organism>
<dbReference type="SUPFAM" id="SSF55797">
    <property type="entry name" value="PR-1-like"/>
    <property type="match status" value="1"/>
</dbReference>
<protein>
    <recommendedName>
        <fullName evidence="4">SCP domain-containing protein</fullName>
    </recommendedName>
</protein>
<feature type="compositionally biased region" description="Low complexity" evidence="1">
    <location>
        <begin position="28"/>
        <end position="40"/>
    </location>
</feature>
<dbReference type="OrthoDB" id="5350391at2759"/>
<evidence type="ECO:0000313" key="2">
    <source>
        <dbReference type="EMBL" id="KAF2706220.1"/>
    </source>
</evidence>
<feature type="non-terminal residue" evidence="2">
    <location>
        <position position="1"/>
    </location>
</feature>
<sequence length="174" mass="17800">VPVITSVAPVPVVTSEAPAPVVSTTSEAPAPVVTSTPTSTSAAPAATATASGYMAIVDEWCVKLGRSKFNVNPTLVANALKTAVDGNGQMVHELNPGSYGQVLAPGTPDDFLHVFVGGWLCERPALPGLDGICTTQSVGWTYEGQTGHADIIMNADYHSIGCANSGGIWACDFA</sequence>
<evidence type="ECO:0000256" key="1">
    <source>
        <dbReference type="SAM" id="MobiDB-lite"/>
    </source>
</evidence>
<accession>A0A6G1K0F8</accession>
<feature type="non-terminal residue" evidence="2">
    <location>
        <position position="174"/>
    </location>
</feature>
<evidence type="ECO:0008006" key="4">
    <source>
        <dbReference type="Google" id="ProtNLM"/>
    </source>
</evidence>
<keyword evidence="3" id="KW-1185">Reference proteome</keyword>
<evidence type="ECO:0000313" key="3">
    <source>
        <dbReference type="Proteomes" id="UP000799428"/>
    </source>
</evidence>
<proteinExistence type="predicted"/>
<dbReference type="AlphaFoldDB" id="A0A6G1K0F8"/>
<reference evidence="2" key="1">
    <citation type="journal article" date="2020" name="Stud. Mycol.">
        <title>101 Dothideomycetes genomes: a test case for predicting lifestyles and emergence of pathogens.</title>
        <authorList>
            <person name="Haridas S."/>
            <person name="Albert R."/>
            <person name="Binder M."/>
            <person name="Bloem J."/>
            <person name="Labutti K."/>
            <person name="Salamov A."/>
            <person name="Andreopoulos B."/>
            <person name="Baker S."/>
            <person name="Barry K."/>
            <person name="Bills G."/>
            <person name="Bluhm B."/>
            <person name="Cannon C."/>
            <person name="Castanera R."/>
            <person name="Culley D."/>
            <person name="Daum C."/>
            <person name="Ezra D."/>
            <person name="Gonzalez J."/>
            <person name="Henrissat B."/>
            <person name="Kuo A."/>
            <person name="Liang C."/>
            <person name="Lipzen A."/>
            <person name="Lutzoni F."/>
            <person name="Magnuson J."/>
            <person name="Mondo S."/>
            <person name="Nolan M."/>
            <person name="Ohm R."/>
            <person name="Pangilinan J."/>
            <person name="Park H.-J."/>
            <person name="Ramirez L."/>
            <person name="Alfaro M."/>
            <person name="Sun H."/>
            <person name="Tritt A."/>
            <person name="Yoshinaga Y."/>
            <person name="Zwiers L.-H."/>
            <person name="Turgeon B."/>
            <person name="Goodwin S."/>
            <person name="Spatafora J."/>
            <person name="Crous P."/>
            <person name="Grigoriev I."/>
        </authorList>
    </citation>
    <scope>NUCLEOTIDE SEQUENCE</scope>
    <source>
        <strain evidence="2">CBS 279.74</strain>
    </source>
</reference>
<dbReference type="InterPro" id="IPR035940">
    <property type="entry name" value="CAP_sf"/>
</dbReference>
<dbReference type="EMBL" id="MU005776">
    <property type="protein sequence ID" value="KAF2706220.1"/>
    <property type="molecule type" value="Genomic_DNA"/>
</dbReference>
<dbReference type="Proteomes" id="UP000799428">
    <property type="component" value="Unassembled WGS sequence"/>
</dbReference>
<name>A0A6G1K0F8_9PLEO</name>
<gene>
    <name evidence="2" type="ORF">K504DRAFT_341301</name>
</gene>
<feature type="region of interest" description="Disordered" evidence="1">
    <location>
        <begin position="18"/>
        <end position="40"/>
    </location>
</feature>